<reference evidence="1 2" key="1">
    <citation type="submission" date="2024-06" db="EMBL/GenBank/DDBJ databases">
        <authorList>
            <person name="Li F."/>
        </authorList>
    </citation>
    <scope>NUCLEOTIDE SEQUENCE [LARGE SCALE GENOMIC DNA]</scope>
    <source>
        <strain evidence="1 2">GXAS 311</strain>
    </source>
</reference>
<evidence type="ECO:0000313" key="1">
    <source>
        <dbReference type="EMBL" id="MET1254070.1"/>
    </source>
</evidence>
<organism evidence="1 2">
    <name type="scientific">Aliikangiella maris</name>
    <dbReference type="NCBI Taxonomy" id="3162458"/>
    <lineage>
        <taxon>Bacteria</taxon>
        <taxon>Pseudomonadati</taxon>
        <taxon>Pseudomonadota</taxon>
        <taxon>Gammaproteobacteria</taxon>
        <taxon>Oceanospirillales</taxon>
        <taxon>Pleioneaceae</taxon>
        <taxon>Aliikangiella</taxon>
    </lineage>
</organism>
<protein>
    <submittedName>
        <fullName evidence="1">Uncharacterized protein</fullName>
    </submittedName>
</protein>
<keyword evidence="2" id="KW-1185">Reference proteome</keyword>
<comment type="caution">
    <text evidence="1">The sequence shown here is derived from an EMBL/GenBank/DDBJ whole genome shotgun (WGS) entry which is preliminary data.</text>
</comment>
<dbReference type="Proteomes" id="UP001548189">
    <property type="component" value="Unassembled WGS sequence"/>
</dbReference>
<gene>
    <name evidence="1" type="ORF">ABVT43_02920</name>
</gene>
<dbReference type="RefSeq" id="WP_353873619.1">
    <property type="nucleotide sequence ID" value="NZ_JBEVCJ010000002.1"/>
</dbReference>
<name>A0ABV2BQ45_9GAMM</name>
<proteinExistence type="predicted"/>
<dbReference type="EMBL" id="JBEVCJ010000002">
    <property type="protein sequence ID" value="MET1254070.1"/>
    <property type="molecule type" value="Genomic_DNA"/>
</dbReference>
<evidence type="ECO:0000313" key="2">
    <source>
        <dbReference type="Proteomes" id="UP001548189"/>
    </source>
</evidence>
<accession>A0ABV2BQ45</accession>
<sequence>MSDEDYSSDRLFEFLRESTIRGLLNPAVAKSRLNACEQLFVELQDDEKNDIRLIDVDTLCSRLHKIQNSSIRPEVLELYNQRVKAALTDYLSWLKKPACFYSIGGDSIRKDKRYEPSAKEVSLEQQALEEITLTTSSQPNDIISVPLREDRTVYIKNLPLDLSLDEAMKIARVIKALAINNNEQVE</sequence>